<keyword evidence="3 6" id="KW-0687">Ribonucleoprotein</keyword>
<dbReference type="Gene3D" id="3.30.230.10">
    <property type="match status" value="1"/>
</dbReference>
<dbReference type="AlphaFoldDB" id="A0A2M7INV6"/>
<dbReference type="GO" id="GO:0005737">
    <property type="term" value="C:cytoplasm"/>
    <property type="evidence" value="ECO:0007669"/>
    <property type="project" value="UniProtKB-ARBA"/>
</dbReference>
<proteinExistence type="inferred from homology"/>
<dbReference type="SUPFAM" id="SSF54768">
    <property type="entry name" value="dsRNA-binding domain-like"/>
    <property type="match status" value="1"/>
</dbReference>
<evidence type="ECO:0000256" key="6">
    <source>
        <dbReference type="PROSITE-ProRule" id="PRU00268"/>
    </source>
</evidence>
<organism evidence="10 11">
    <name type="scientific">Candidatus Kaiserbacteria bacterium CG_4_8_14_3_um_filter_38_9</name>
    <dbReference type="NCBI Taxonomy" id="1974599"/>
    <lineage>
        <taxon>Bacteria</taxon>
        <taxon>Candidatus Kaiseribacteriota</taxon>
    </lineage>
</organism>
<dbReference type="GO" id="GO:0005840">
    <property type="term" value="C:ribosome"/>
    <property type="evidence" value="ECO:0007669"/>
    <property type="project" value="UniProtKB-KW"/>
</dbReference>
<evidence type="ECO:0000256" key="4">
    <source>
        <dbReference type="ARBA" id="ARBA00035255"/>
    </source>
</evidence>
<dbReference type="InterPro" id="IPR020568">
    <property type="entry name" value="Ribosomal_Su5_D2-typ_SF"/>
</dbReference>
<dbReference type="GO" id="GO:0003735">
    <property type="term" value="F:structural constituent of ribosome"/>
    <property type="evidence" value="ECO:0007669"/>
    <property type="project" value="UniProtKB-UniRule"/>
</dbReference>
<keyword evidence="2 6" id="KW-0689">Ribosomal protein</keyword>
<dbReference type="PANTHER" id="PTHR48277:SF1">
    <property type="entry name" value="MITOCHONDRIAL RIBOSOMAL PROTEIN S5"/>
    <property type="match status" value="1"/>
</dbReference>
<feature type="region of interest" description="Disordered" evidence="8">
    <location>
        <begin position="1"/>
        <end position="69"/>
    </location>
</feature>
<dbReference type="GO" id="GO:0003723">
    <property type="term" value="F:RNA binding"/>
    <property type="evidence" value="ECO:0007669"/>
    <property type="project" value="InterPro"/>
</dbReference>
<evidence type="ECO:0000256" key="8">
    <source>
        <dbReference type="SAM" id="MobiDB-lite"/>
    </source>
</evidence>
<dbReference type="InterPro" id="IPR013810">
    <property type="entry name" value="Ribosomal_uS5_N"/>
</dbReference>
<dbReference type="InterPro" id="IPR005324">
    <property type="entry name" value="Ribosomal_uS5_C"/>
</dbReference>
<dbReference type="GO" id="GO:1990904">
    <property type="term" value="C:ribonucleoprotein complex"/>
    <property type="evidence" value="ECO:0007669"/>
    <property type="project" value="UniProtKB-UniRule"/>
</dbReference>
<feature type="domain" description="S5 DRBM" evidence="9">
    <location>
        <begin position="72"/>
        <end position="135"/>
    </location>
</feature>
<evidence type="ECO:0000256" key="2">
    <source>
        <dbReference type="ARBA" id="ARBA00022980"/>
    </source>
</evidence>
<dbReference type="GO" id="GO:0006412">
    <property type="term" value="P:translation"/>
    <property type="evidence" value="ECO:0007669"/>
    <property type="project" value="InterPro"/>
</dbReference>
<dbReference type="Gene3D" id="3.30.160.20">
    <property type="match status" value="1"/>
</dbReference>
<dbReference type="FunFam" id="3.30.230.10:FF:000002">
    <property type="entry name" value="30S ribosomal protein S5"/>
    <property type="match status" value="1"/>
</dbReference>
<accession>A0A2M7INV6</accession>
<dbReference type="PANTHER" id="PTHR48277">
    <property type="entry name" value="MITOCHONDRIAL RIBOSOMAL PROTEIN S5"/>
    <property type="match status" value="1"/>
</dbReference>
<evidence type="ECO:0000313" key="10">
    <source>
        <dbReference type="EMBL" id="PIW96981.1"/>
    </source>
</evidence>
<dbReference type="EMBL" id="PFHR01000114">
    <property type="protein sequence ID" value="PIW96981.1"/>
    <property type="molecule type" value="Genomic_DNA"/>
</dbReference>
<evidence type="ECO:0000313" key="11">
    <source>
        <dbReference type="Proteomes" id="UP000230837"/>
    </source>
</evidence>
<dbReference type="PROSITE" id="PS50881">
    <property type="entry name" value="S5_DSRBD"/>
    <property type="match status" value="1"/>
</dbReference>
<dbReference type="Pfam" id="PF03719">
    <property type="entry name" value="Ribosomal_S5_C"/>
    <property type="match status" value="1"/>
</dbReference>
<evidence type="ECO:0000256" key="7">
    <source>
        <dbReference type="RuleBase" id="RU003823"/>
    </source>
</evidence>
<comment type="caution">
    <text evidence="10">The sequence shown here is derived from an EMBL/GenBank/DDBJ whole genome shotgun (WGS) entry which is preliminary data.</text>
</comment>
<sequence>MSDIAVPEVPATDAPAESVPDLVPTETTPALPLTNDKTSFSERRGGASGDRRGGNVRRARRSGRPERAKAEFDQKIISIRRVTRVMAGGRRFSFSVAMVIGDKHGRVGVGIGKASDTQLAIEKAVRHAKKHLFIVPMDKDSHIPHDVHVKYASSEVMIIPALGRGLVAGSSVRTVLELAGVKDVTAKIFSRSKNKLNNARATVEALKQLKQG</sequence>
<dbReference type="Pfam" id="PF00333">
    <property type="entry name" value="Ribosomal_S5"/>
    <property type="match status" value="1"/>
</dbReference>
<dbReference type="InterPro" id="IPR014721">
    <property type="entry name" value="Ribsml_uS5_D2-typ_fold_subgr"/>
</dbReference>
<name>A0A2M7INV6_9BACT</name>
<evidence type="ECO:0000256" key="5">
    <source>
        <dbReference type="ARBA" id="ARBA00035519"/>
    </source>
</evidence>
<dbReference type="SUPFAM" id="SSF54211">
    <property type="entry name" value="Ribosomal protein S5 domain 2-like"/>
    <property type="match status" value="1"/>
</dbReference>
<comment type="similarity">
    <text evidence="1 7">Belongs to the universal ribosomal protein uS5 family.</text>
</comment>
<dbReference type="InterPro" id="IPR000851">
    <property type="entry name" value="Ribosomal_uS5"/>
</dbReference>
<evidence type="ECO:0000256" key="1">
    <source>
        <dbReference type="ARBA" id="ARBA00008945"/>
    </source>
</evidence>
<protein>
    <recommendedName>
        <fullName evidence="4">Small ribosomal subunit protein uS5</fullName>
    </recommendedName>
    <alternativeName>
        <fullName evidence="5">30S ribosomal protein S5</fullName>
    </alternativeName>
</protein>
<dbReference type="Proteomes" id="UP000230837">
    <property type="component" value="Unassembled WGS sequence"/>
</dbReference>
<evidence type="ECO:0000256" key="3">
    <source>
        <dbReference type="ARBA" id="ARBA00023274"/>
    </source>
</evidence>
<reference evidence="11" key="1">
    <citation type="submission" date="2017-09" db="EMBL/GenBank/DDBJ databases">
        <title>Depth-based differentiation of microbial function through sediment-hosted aquifers and enrichment of novel symbionts in the deep terrestrial subsurface.</title>
        <authorList>
            <person name="Probst A.J."/>
            <person name="Ladd B."/>
            <person name="Jarett J.K."/>
            <person name="Geller-Mcgrath D.E."/>
            <person name="Sieber C.M.K."/>
            <person name="Emerson J.B."/>
            <person name="Anantharaman K."/>
            <person name="Thomas B.C."/>
            <person name="Malmstrom R."/>
            <person name="Stieglmeier M."/>
            <person name="Klingl A."/>
            <person name="Woyke T."/>
            <person name="Ryan C.M."/>
            <person name="Banfield J.F."/>
        </authorList>
    </citation>
    <scope>NUCLEOTIDE SEQUENCE [LARGE SCALE GENOMIC DNA]</scope>
</reference>
<feature type="compositionally biased region" description="Basic and acidic residues" evidence="8">
    <location>
        <begin position="39"/>
        <end position="53"/>
    </location>
</feature>
<gene>
    <name evidence="10" type="ORF">COZ82_02085</name>
</gene>
<evidence type="ECO:0000259" key="9">
    <source>
        <dbReference type="PROSITE" id="PS50881"/>
    </source>
</evidence>